<dbReference type="VEuPathDB" id="FungiDB:ASPACDRAFT_117202"/>
<keyword evidence="2" id="KW-1185">Reference proteome</keyword>
<gene>
    <name evidence="1" type="ORF">ASPACDRAFT_117202</name>
</gene>
<reference evidence="2" key="1">
    <citation type="journal article" date="2017" name="Genome Biol.">
        <title>Comparative genomics reveals high biological diversity and specific adaptations in the industrially and medically important fungal genus Aspergillus.</title>
        <authorList>
            <person name="de Vries R.P."/>
            <person name="Riley R."/>
            <person name="Wiebenga A."/>
            <person name="Aguilar-Osorio G."/>
            <person name="Amillis S."/>
            <person name="Uchima C.A."/>
            <person name="Anderluh G."/>
            <person name="Asadollahi M."/>
            <person name="Askin M."/>
            <person name="Barry K."/>
            <person name="Battaglia E."/>
            <person name="Bayram O."/>
            <person name="Benocci T."/>
            <person name="Braus-Stromeyer S.A."/>
            <person name="Caldana C."/>
            <person name="Canovas D."/>
            <person name="Cerqueira G.C."/>
            <person name="Chen F."/>
            <person name="Chen W."/>
            <person name="Choi C."/>
            <person name="Clum A."/>
            <person name="Dos Santos R.A."/>
            <person name="Damasio A.R."/>
            <person name="Diallinas G."/>
            <person name="Emri T."/>
            <person name="Fekete E."/>
            <person name="Flipphi M."/>
            <person name="Freyberg S."/>
            <person name="Gallo A."/>
            <person name="Gournas C."/>
            <person name="Habgood R."/>
            <person name="Hainaut M."/>
            <person name="Harispe M.L."/>
            <person name="Henrissat B."/>
            <person name="Hilden K.S."/>
            <person name="Hope R."/>
            <person name="Hossain A."/>
            <person name="Karabika E."/>
            <person name="Karaffa L."/>
            <person name="Karanyi Z."/>
            <person name="Krasevec N."/>
            <person name="Kuo A."/>
            <person name="Kusch H."/>
            <person name="LaButti K."/>
            <person name="Lagendijk E.L."/>
            <person name="Lapidus A."/>
            <person name="Levasseur A."/>
            <person name="Lindquist E."/>
            <person name="Lipzen A."/>
            <person name="Logrieco A.F."/>
            <person name="MacCabe A."/>
            <person name="Maekelae M.R."/>
            <person name="Malavazi I."/>
            <person name="Melin P."/>
            <person name="Meyer V."/>
            <person name="Mielnichuk N."/>
            <person name="Miskei M."/>
            <person name="Molnar A.P."/>
            <person name="Mule G."/>
            <person name="Ngan C.Y."/>
            <person name="Orejas M."/>
            <person name="Orosz E."/>
            <person name="Ouedraogo J.P."/>
            <person name="Overkamp K.M."/>
            <person name="Park H.-S."/>
            <person name="Perrone G."/>
            <person name="Piumi F."/>
            <person name="Punt P.J."/>
            <person name="Ram A.F."/>
            <person name="Ramon A."/>
            <person name="Rauscher S."/>
            <person name="Record E."/>
            <person name="Riano-Pachon D.M."/>
            <person name="Robert V."/>
            <person name="Roehrig J."/>
            <person name="Ruller R."/>
            <person name="Salamov A."/>
            <person name="Salih N.S."/>
            <person name="Samson R.A."/>
            <person name="Sandor E."/>
            <person name="Sanguinetti M."/>
            <person name="Schuetze T."/>
            <person name="Sepcic K."/>
            <person name="Shelest E."/>
            <person name="Sherlock G."/>
            <person name="Sophianopoulou V."/>
            <person name="Squina F.M."/>
            <person name="Sun H."/>
            <person name="Susca A."/>
            <person name="Todd R.B."/>
            <person name="Tsang A."/>
            <person name="Unkles S.E."/>
            <person name="van de Wiele N."/>
            <person name="van Rossen-Uffink D."/>
            <person name="Oliveira J.V."/>
            <person name="Vesth T.C."/>
            <person name="Visser J."/>
            <person name="Yu J.-H."/>
            <person name="Zhou M."/>
            <person name="Andersen M.R."/>
            <person name="Archer D.B."/>
            <person name="Baker S.E."/>
            <person name="Benoit I."/>
            <person name="Brakhage A.A."/>
            <person name="Braus G.H."/>
            <person name="Fischer R."/>
            <person name="Frisvad J.C."/>
            <person name="Goldman G.H."/>
            <person name="Houbraken J."/>
            <person name="Oakley B."/>
            <person name="Pocsi I."/>
            <person name="Scazzocchio C."/>
            <person name="Seiboth B."/>
            <person name="vanKuyk P.A."/>
            <person name="Wortman J."/>
            <person name="Dyer P.S."/>
            <person name="Grigoriev I.V."/>
        </authorList>
    </citation>
    <scope>NUCLEOTIDE SEQUENCE [LARGE SCALE GENOMIC DNA]</scope>
    <source>
        <strain evidence="2">ATCC 16872 / CBS 172.66 / WB 5094</strain>
    </source>
</reference>
<dbReference type="OMA" id="WIATIVP"/>
<proteinExistence type="predicted"/>
<dbReference type="RefSeq" id="XP_020057096.1">
    <property type="nucleotide sequence ID" value="XM_020196041.1"/>
</dbReference>
<dbReference type="AlphaFoldDB" id="A0A1L9WWY7"/>
<dbReference type="GeneID" id="30969855"/>
<dbReference type="Proteomes" id="UP000184546">
    <property type="component" value="Unassembled WGS sequence"/>
</dbReference>
<evidence type="ECO:0000313" key="1">
    <source>
        <dbReference type="EMBL" id="OJK00757.1"/>
    </source>
</evidence>
<name>A0A1L9WWY7_ASPA1</name>
<organism evidence="1 2">
    <name type="scientific">Aspergillus aculeatus (strain ATCC 16872 / CBS 172.66 / WB 5094)</name>
    <dbReference type="NCBI Taxonomy" id="690307"/>
    <lineage>
        <taxon>Eukaryota</taxon>
        <taxon>Fungi</taxon>
        <taxon>Dikarya</taxon>
        <taxon>Ascomycota</taxon>
        <taxon>Pezizomycotina</taxon>
        <taxon>Eurotiomycetes</taxon>
        <taxon>Eurotiomycetidae</taxon>
        <taxon>Eurotiales</taxon>
        <taxon>Aspergillaceae</taxon>
        <taxon>Aspergillus</taxon>
        <taxon>Aspergillus subgen. Circumdati</taxon>
    </lineage>
</organism>
<sequence length="170" mass="19365">MILYERKIEQGTLIQSMDVDVTRRSLGWLCKQSTQKTRLPQLARKRADKKKGTSMLRARLHIVVELLALHAMAIKRRSKRKCFTDNTHTAKVVDRSISCNLPELASPDDVVYPLFDAVMTLDTFAVVNIVSSWIATIVPDTEGQVELMLSMWSYIYIILNGSPITLWLQS</sequence>
<protein>
    <submittedName>
        <fullName evidence="1">Uncharacterized protein</fullName>
    </submittedName>
</protein>
<dbReference type="OrthoDB" id="4501248at2759"/>
<accession>A0A1L9WWY7</accession>
<dbReference type="EMBL" id="KV878975">
    <property type="protein sequence ID" value="OJK00757.1"/>
    <property type="molecule type" value="Genomic_DNA"/>
</dbReference>
<evidence type="ECO:0000313" key="2">
    <source>
        <dbReference type="Proteomes" id="UP000184546"/>
    </source>
</evidence>